<dbReference type="GeneID" id="5718478"/>
<dbReference type="EMBL" id="CM008973">
    <property type="protein sequence ID" value="PNW75682.1"/>
    <property type="molecule type" value="Genomic_DNA"/>
</dbReference>
<dbReference type="PaxDb" id="3055-EDP03445"/>
<evidence type="ECO:0000313" key="1">
    <source>
        <dbReference type="EMBL" id="PNW75682.1"/>
    </source>
</evidence>
<keyword evidence="2" id="KW-1185">Reference proteome</keyword>
<name>A0A2K3D572_CHLRE</name>
<protein>
    <submittedName>
        <fullName evidence="1">Uncharacterized protein</fullName>
    </submittedName>
</protein>
<dbReference type="KEGG" id="cre:CHLRE_12g536716v5"/>
<sequence length="141" mass="14907">MPVLVESFDILIASAGGPVHRGCKGVPSTDLTYDDIVGAIKTKSVKRPQRFSLRAVEIERPTALKASTNASLGNSYGSGNKSEAHKAAISAAKKGIKIKRQSEAHKAAISAAKTTCICGKCGKCKARARQQKCRAKKAKRA</sequence>
<dbReference type="AlphaFoldDB" id="A0A2K3D572"/>
<dbReference type="RefSeq" id="XP_042918758.1">
    <property type="nucleotide sequence ID" value="XM_043068663.1"/>
</dbReference>
<evidence type="ECO:0000313" key="2">
    <source>
        <dbReference type="Proteomes" id="UP000006906"/>
    </source>
</evidence>
<dbReference type="InParanoid" id="A0A2K3D572"/>
<gene>
    <name evidence="1" type="ORF">CHLRE_12g536716v5</name>
</gene>
<proteinExistence type="predicted"/>
<dbReference type="Gramene" id="PNW75682">
    <property type="protein sequence ID" value="PNW75682"/>
    <property type="gene ID" value="CHLRE_12g536716v5"/>
</dbReference>
<dbReference type="Proteomes" id="UP000006906">
    <property type="component" value="Chromosome 12"/>
</dbReference>
<accession>A0A2K3D572</accession>
<organism evidence="1 2">
    <name type="scientific">Chlamydomonas reinhardtii</name>
    <name type="common">Chlamydomonas smithii</name>
    <dbReference type="NCBI Taxonomy" id="3055"/>
    <lineage>
        <taxon>Eukaryota</taxon>
        <taxon>Viridiplantae</taxon>
        <taxon>Chlorophyta</taxon>
        <taxon>core chlorophytes</taxon>
        <taxon>Chlorophyceae</taxon>
        <taxon>CS clade</taxon>
        <taxon>Chlamydomonadales</taxon>
        <taxon>Chlamydomonadaceae</taxon>
        <taxon>Chlamydomonas</taxon>
    </lineage>
</organism>
<reference evidence="1 2" key="1">
    <citation type="journal article" date="2007" name="Science">
        <title>The Chlamydomonas genome reveals the evolution of key animal and plant functions.</title>
        <authorList>
            <person name="Merchant S.S."/>
            <person name="Prochnik S.E."/>
            <person name="Vallon O."/>
            <person name="Harris E.H."/>
            <person name="Karpowicz S.J."/>
            <person name="Witman G.B."/>
            <person name="Terry A."/>
            <person name="Salamov A."/>
            <person name="Fritz-Laylin L.K."/>
            <person name="Marechal-Drouard L."/>
            <person name="Marshall W.F."/>
            <person name="Qu L.H."/>
            <person name="Nelson D.R."/>
            <person name="Sanderfoot A.A."/>
            <person name="Spalding M.H."/>
            <person name="Kapitonov V.V."/>
            <person name="Ren Q."/>
            <person name="Ferris P."/>
            <person name="Lindquist E."/>
            <person name="Shapiro H."/>
            <person name="Lucas S.M."/>
            <person name="Grimwood J."/>
            <person name="Schmutz J."/>
            <person name="Cardol P."/>
            <person name="Cerutti H."/>
            <person name="Chanfreau G."/>
            <person name="Chen C.L."/>
            <person name="Cognat V."/>
            <person name="Croft M.T."/>
            <person name="Dent R."/>
            <person name="Dutcher S."/>
            <person name="Fernandez E."/>
            <person name="Fukuzawa H."/>
            <person name="Gonzalez-Ballester D."/>
            <person name="Gonzalez-Halphen D."/>
            <person name="Hallmann A."/>
            <person name="Hanikenne M."/>
            <person name="Hippler M."/>
            <person name="Inwood W."/>
            <person name="Jabbari K."/>
            <person name="Kalanon M."/>
            <person name="Kuras R."/>
            <person name="Lefebvre P.A."/>
            <person name="Lemaire S.D."/>
            <person name="Lobanov A.V."/>
            <person name="Lohr M."/>
            <person name="Manuell A."/>
            <person name="Meier I."/>
            <person name="Mets L."/>
            <person name="Mittag M."/>
            <person name="Mittelmeier T."/>
            <person name="Moroney J.V."/>
            <person name="Moseley J."/>
            <person name="Napoli C."/>
            <person name="Nedelcu A.M."/>
            <person name="Niyogi K."/>
            <person name="Novoselov S.V."/>
            <person name="Paulsen I.T."/>
            <person name="Pazour G."/>
            <person name="Purton S."/>
            <person name="Ral J.P."/>
            <person name="Riano-Pachon D.M."/>
            <person name="Riekhof W."/>
            <person name="Rymarquis L."/>
            <person name="Schroda M."/>
            <person name="Stern D."/>
            <person name="Umen J."/>
            <person name="Willows R."/>
            <person name="Wilson N."/>
            <person name="Zimmer S.L."/>
            <person name="Allmer J."/>
            <person name="Balk J."/>
            <person name="Bisova K."/>
            <person name="Chen C.J."/>
            <person name="Elias M."/>
            <person name="Gendler K."/>
            <person name="Hauser C."/>
            <person name="Lamb M.R."/>
            <person name="Ledford H."/>
            <person name="Long J.C."/>
            <person name="Minagawa J."/>
            <person name="Page M.D."/>
            <person name="Pan J."/>
            <person name="Pootakham W."/>
            <person name="Roje S."/>
            <person name="Rose A."/>
            <person name="Stahlberg E."/>
            <person name="Terauchi A.M."/>
            <person name="Yang P."/>
            <person name="Ball S."/>
            <person name="Bowler C."/>
            <person name="Dieckmann C.L."/>
            <person name="Gladyshev V.N."/>
            <person name="Green P."/>
            <person name="Jorgensen R."/>
            <person name="Mayfield S."/>
            <person name="Mueller-Roeber B."/>
            <person name="Rajamani S."/>
            <person name="Sayre R.T."/>
            <person name="Brokstein P."/>
            <person name="Dubchak I."/>
            <person name="Goodstein D."/>
            <person name="Hornick L."/>
            <person name="Huang Y.W."/>
            <person name="Jhaveri J."/>
            <person name="Luo Y."/>
            <person name="Martinez D."/>
            <person name="Ngau W.C."/>
            <person name="Otillar B."/>
            <person name="Poliakov A."/>
            <person name="Porter A."/>
            <person name="Szajkowski L."/>
            <person name="Werner G."/>
            <person name="Zhou K."/>
            <person name="Grigoriev I.V."/>
            <person name="Rokhsar D.S."/>
            <person name="Grossman A.R."/>
        </authorList>
    </citation>
    <scope>NUCLEOTIDE SEQUENCE [LARGE SCALE GENOMIC DNA]</scope>
    <source>
        <strain evidence="2">CC-503</strain>
    </source>
</reference>